<dbReference type="EMBL" id="SMKO01000040">
    <property type="protein sequence ID" value="TDD05277.1"/>
    <property type="molecule type" value="Genomic_DNA"/>
</dbReference>
<reference evidence="2 3" key="1">
    <citation type="submission" date="2019-03" db="EMBL/GenBank/DDBJ databases">
        <title>Draft genome sequences of novel Actinobacteria.</title>
        <authorList>
            <person name="Sahin N."/>
            <person name="Ay H."/>
            <person name="Saygin H."/>
        </authorList>
    </citation>
    <scope>NUCLEOTIDE SEQUENCE [LARGE SCALE GENOMIC DNA]</scope>
    <source>
        <strain evidence="2 3">KC310</strain>
    </source>
</reference>
<proteinExistence type="predicted"/>
<name>A0A4R4VMT4_9ACTN</name>
<evidence type="ECO:0000313" key="2">
    <source>
        <dbReference type="EMBL" id="TDD05277.1"/>
    </source>
</evidence>
<comment type="caution">
    <text evidence="2">The sequence shown here is derived from an EMBL/GenBank/DDBJ whole genome shotgun (WGS) entry which is preliminary data.</text>
</comment>
<organism evidence="2 3">
    <name type="scientific">Nonomuraea deserti</name>
    <dbReference type="NCBI Taxonomy" id="1848322"/>
    <lineage>
        <taxon>Bacteria</taxon>
        <taxon>Bacillati</taxon>
        <taxon>Actinomycetota</taxon>
        <taxon>Actinomycetes</taxon>
        <taxon>Streptosporangiales</taxon>
        <taxon>Streptosporangiaceae</taxon>
        <taxon>Nonomuraea</taxon>
    </lineage>
</organism>
<evidence type="ECO:0000256" key="1">
    <source>
        <dbReference type="SAM" id="MobiDB-lite"/>
    </source>
</evidence>
<keyword evidence="3" id="KW-1185">Reference proteome</keyword>
<feature type="region of interest" description="Disordered" evidence="1">
    <location>
        <begin position="39"/>
        <end position="62"/>
    </location>
</feature>
<evidence type="ECO:0000313" key="3">
    <source>
        <dbReference type="Proteomes" id="UP000295258"/>
    </source>
</evidence>
<gene>
    <name evidence="2" type="ORF">E1292_17380</name>
</gene>
<dbReference type="AlphaFoldDB" id="A0A4R4VMT4"/>
<sequence length="62" mass="7099">MLAAELRLAGVWPLVLERKPQRRDIPRCPLLRISADRQPRFEGSTCSPRENAPSRPWPRPPG</sequence>
<dbReference type="Proteomes" id="UP000295258">
    <property type="component" value="Unassembled WGS sequence"/>
</dbReference>
<accession>A0A4R4VMT4</accession>
<protein>
    <submittedName>
        <fullName evidence="2">Uncharacterized protein</fullName>
    </submittedName>
</protein>